<dbReference type="Gene3D" id="3.40.50.720">
    <property type="entry name" value="NAD(P)-binding Rossmann-like Domain"/>
    <property type="match status" value="1"/>
</dbReference>
<dbReference type="EMBL" id="BAABDI010000014">
    <property type="protein sequence ID" value="GAA3976766.1"/>
    <property type="molecule type" value="Genomic_DNA"/>
</dbReference>
<proteinExistence type="predicted"/>
<organism evidence="1 2">
    <name type="scientific">Hymenobacter antarcticus</name>
    <dbReference type="NCBI Taxonomy" id="486270"/>
    <lineage>
        <taxon>Bacteria</taxon>
        <taxon>Pseudomonadati</taxon>
        <taxon>Bacteroidota</taxon>
        <taxon>Cytophagia</taxon>
        <taxon>Cytophagales</taxon>
        <taxon>Hymenobacteraceae</taxon>
        <taxon>Hymenobacter</taxon>
    </lineage>
</organism>
<evidence type="ECO:0000313" key="1">
    <source>
        <dbReference type="EMBL" id="GAA3976766.1"/>
    </source>
</evidence>
<protein>
    <recommendedName>
        <fullName evidence="3">Enoyl-(Acyl carrier protein) reductase</fullName>
    </recommendedName>
</protein>
<dbReference type="Proteomes" id="UP001501556">
    <property type="component" value="Unassembled WGS sequence"/>
</dbReference>
<accession>A0ABP7Q5T7</accession>
<evidence type="ECO:0008006" key="3">
    <source>
        <dbReference type="Google" id="ProtNLM"/>
    </source>
</evidence>
<dbReference type="SUPFAM" id="SSF51735">
    <property type="entry name" value="NAD(P)-binding Rossmann-fold domains"/>
    <property type="match status" value="1"/>
</dbReference>
<reference evidence="2" key="1">
    <citation type="journal article" date="2019" name="Int. J. Syst. Evol. Microbiol.">
        <title>The Global Catalogue of Microorganisms (GCM) 10K type strain sequencing project: providing services to taxonomists for standard genome sequencing and annotation.</title>
        <authorList>
            <consortium name="The Broad Institute Genomics Platform"/>
            <consortium name="The Broad Institute Genome Sequencing Center for Infectious Disease"/>
            <person name="Wu L."/>
            <person name="Ma J."/>
        </authorList>
    </citation>
    <scope>NUCLEOTIDE SEQUENCE [LARGE SCALE GENOMIC DNA]</scope>
    <source>
        <strain evidence="2">JCM 17217</strain>
    </source>
</reference>
<evidence type="ECO:0000313" key="2">
    <source>
        <dbReference type="Proteomes" id="UP001501556"/>
    </source>
</evidence>
<name>A0ABP7Q5T7_9BACT</name>
<sequence>MEGAIGKPEAIATVICFPASEQAAFVNGTTVVADGGRLNIL</sequence>
<keyword evidence="2" id="KW-1185">Reference proteome</keyword>
<gene>
    <name evidence="1" type="ORF">GCM10022407_22630</name>
</gene>
<comment type="caution">
    <text evidence="1">The sequence shown here is derived from an EMBL/GenBank/DDBJ whole genome shotgun (WGS) entry which is preliminary data.</text>
</comment>
<dbReference type="InterPro" id="IPR036291">
    <property type="entry name" value="NAD(P)-bd_dom_sf"/>
</dbReference>